<evidence type="ECO:0000313" key="2">
    <source>
        <dbReference type="EMBL" id="QXE23638.1"/>
    </source>
</evidence>
<dbReference type="EMBL" id="CP021056">
    <property type="protein sequence ID" value="QXE23638.1"/>
    <property type="molecule type" value="Genomic_DNA"/>
</dbReference>
<dbReference type="KEGG" id="rsin:B6N60_02328"/>
<organism evidence="2 3">
    <name type="scientific">Richelia sinica FACHB-800</name>
    <dbReference type="NCBI Taxonomy" id="1357546"/>
    <lineage>
        <taxon>Bacteria</taxon>
        <taxon>Bacillati</taxon>
        <taxon>Cyanobacteriota</taxon>
        <taxon>Cyanophyceae</taxon>
        <taxon>Nostocales</taxon>
        <taxon>Nostocaceae</taxon>
        <taxon>Richelia</taxon>
    </lineage>
</organism>
<feature type="transmembrane region" description="Helical" evidence="1">
    <location>
        <begin position="15"/>
        <end position="32"/>
    </location>
</feature>
<evidence type="ECO:0000256" key="1">
    <source>
        <dbReference type="SAM" id="Phobius"/>
    </source>
</evidence>
<name>A0A975Y4X7_9NOST</name>
<reference evidence="2" key="1">
    <citation type="submission" date="2017-04" db="EMBL/GenBank/DDBJ databases">
        <title>Genome deletions in a multicellular cyanobacterial endosymbiont for morphological adaptation in marine diatoms.</title>
        <authorList>
            <person name="Wang Y."/>
            <person name="Gao H."/>
            <person name="Li R."/>
            <person name="Xu X."/>
        </authorList>
    </citation>
    <scope>NUCLEOTIDE SEQUENCE</scope>
    <source>
        <strain evidence="2">FACHB 800</strain>
    </source>
</reference>
<proteinExistence type="predicted"/>
<keyword evidence="1" id="KW-1133">Transmembrane helix</keyword>
<accession>A0A975Y4X7</accession>
<keyword evidence="1" id="KW-0472">Membrane</keyword>
<protein>
    <submittedName>
        <fullName evidence="2">Uncharacterized protein</fullName>
    </submittedName>
</protein>
<sequence>MLDSEVRKNLPPQGAVYLAPFYIFIFMVLSDFQTNK</sequence>
<evidence type="ECO:0000313" key="3">
    <source>
        <dbReference type="Proteomes" id="UP000683511"/>
    </source>
</evidence>
<keyword evidence="3" id="KW-1185">Reference proteome</keyword>
<keyword evidence="1" id="KW-0812">Transmembrane</keyword>
<gene>
    <name evidence="2" type="ORF">B6N60_02328</name>
</gene>
<dbReference type="AlphaFoldDB" id="A0A975Y4X7"/>
<dbReference type="Proteomes" id="UP000683511">
    <property type="component" value="Chromosome"/>
</dbReference>